<protein>
    <recommendedName>
        <fullName evidence="3">PASTA domain-containing protein</fullName>
    </recommendedName>
</protein>
<organism evidence="1 2">
    <name type="scientific">Deinococcus oregonensis</name>
    <dbReference type="NCBI Taxonomy" id="1805970"/>
    <lineage>
        <taxon>Bacteria</taxon>
        <taxon>Thermotogati</taxon>
        <taxon>Deinococcota</taxon>
        <taxon>Deinococci</taxon>
        <taxon>Deinococcales</taxon>
        <taxon>Deinococcaceae</taxon>
        <taxon>Deinococcus</taxon>
    </lineage>
</organism>
<reference evidence="1 2" key="1">
    <citation type="submission" date="2024-09" db="EMBL/GenBank/DDBJ databases">
        <authorList>
            <person name="Sun Q."/>
            <person name="Mori K."/>
        </authorList>
    </citation>
    <scope>NUCLEOTIDE SEQUENCE [LARGE SCALE GENOMIC DNA]</scope>
    <source>
        <strain evidence="1 2">JCM 13503</strain>
    </source>
</reference>
<evidence type="ECO:0000313" key="1">
    <source>
        <dbReference type="EMBL" id="MFB9992644.1"/>
    </source>
</evidence>
<name>A0ABV6AYQ9_9DEIO</name>
<sequence length="56" mass="5891">MDAWGVALTPKWATDFVTPSDGERCVGTWQAQTVNTVTPPAEVNGVRISAVTVTGT</sequence>
<evidence type="ECO:0008006" key="3">
    <source>
        <dbReference type="Google" id="ProtNLM"/>
    </source>
</evidence>
<accession>A0ABV6AYQ9</accession>
<gene>
    <name evidence="1" type="ORF">ACFFLM_11765</name>
</gene>
<dbReference type="Proteomes" id="UP001589733">
    <property type="component" value="Unassembled WGS sequence"/>
</dbReference>
<keyword evidence="2" id="KW-1185">Reference proteome</keyword>
<dbReference type="EMBL" id="JBHLYR010000033">
    <property type="protein sequence ID" value="MFB9992644.1"/>
    <property type="molecule type" value="Genomic_DNA"/>
</dbReference>
<evidence type="ECO:0000313" key="2">
    <source>
        <dbReference type="Proteomes" id="UP001589733"/>
    </source>
</evidence>
<dbReference type="RefSeq" id="WP_380009946.1">
    <property type="nucleotide sequence ID" value="NZ_JBHLYR010000033.1"/>
</dbReference>
<comment type="caution">
    <text evidence="1">The sequence shown here is derived from an EMBL/GenBank/DDBJ whole genome shotgun (WGS) entry which is preliminary data.</text>
</comment>
<proteinExistence type="predicted"/>